<gene>
    <name evidence="1" type="ORF">GCM10009606_47450</name>
</gene>
<proteinExistence type="predicted"/>
<dbReference type="EMBL" id="BAAAJE010000031">
    <property type="protein sequence ID" value="GAA1164327.1"/>
    <property type="molecule type" value="Genomic_DNA"/>
</dbReference>
<dbReference type="Gene3D" id="2.30.110.10">
    <property type="entry name" value="Electron Transport, Fmn-binding Protein, Chain A"/>
    <property type="match status" value="1"/>
</dbReference>
<dbReference type="InterPro" id="IPR024747">
    <property type="entry name" value="Pyridox_Oxase-rel"/>
</dbReference>
<keyword evidence="2" id="KW-1185">Reference proteome</keyword>
<reference evidence="1 2" key="1">
    <citation type="journal article" date="2019" name="Int. J. Syst. Evol. Microbiol.">
        <title>The Global Catalogue of Microorganisms (GCM) 10K type strain sequencing project: providing services to taxonomists for standard genome sequencing and annotation.</title>
        <authorList>
            <consortium name="The Broad Institute Genomics Platform"/>
            <consortium name="The Broad Institute Genome Sequencing Center for Infectious Disease"/>
            <person name="Wu L."/>
            <person name="Ma J."/>
        </authorList>
    </citation>
    <scope>NUCLEOTIDE SEQUENCE [LARGE SCALE GENOMIC DNA]</scope>
    <source>
        <strain evidence="1 2">JCM 11813</strain>
    </source>
</reference>
<comment type="caution">
    <text evidence="1">The sequence shown here is derived from an EMBL/GenBank/DDBJ whole genome shotgun (WGS) entry which is preliminary data.</text>
</comment>
<dbReference type="Pfam" id="PF12900">
    <property type="entry name" value="Pyridox_ox_2"/>
    <property type="match status" value="1"/>
</dbReference>
<dbReference type="InterPro" id="IPR012349">
    <property type="entry name" value="Split_barrel_FMN-bd"/>
</dbReference>
<dbReference type="RefSeq" id="WP_343910943.1">
    <property type="nucleotide sequence ID" value="NZ_BAAAJE010000031.1"/>
</dbReference>
<name>A0ABN1URA3_9ACTN</name>
<organism evidence="1 2">
    <name type="scientific">Nocardioides aquiterrae</name>
    <dbReference type="NCBI Taxonomy" id="203799"/>
    <lineage>
        <taxon>Bacteria</taxon>
        <taxon>Bacillati</taxon>
        <taxon>Actinomycetota</taxon>
        <taxon>Actinomycetes</taxon>
        <taxon>Propionibacteriales</taxon>
        <taxon>Nocardioidaceae</taxon>
        <taxon>Nocardioides</taxon>
    </lineage>
</organism>
<evidence type="ECO:0000313" key="1">
    <source>
        <dbReference type="EMBL" id="GAA1164327.1"/>
    </source>
</evidence>
<evidence type="ECO:0008006" key="3">
    <source>
        <dbReference type="Google" id="ProtNLM"/>
    </source>
</evidence>
<accession>A0ABN1URA3</accession>
<protein>
    <recommendedName>
        <fullName evidence="3">Pyridoxamine 5'-phosphate oxidase family protein</fullName>
    </recommendedName>
</protein>
<dbReference type="Proteomes" id="UP001499979">
    <property type="component" value="Unassembled WGS sequence"/>
</dbReference>
<evidence type="ECO:0000313" key="2">
    <source>
        <dbReference type="Proteomes" id="UP001499979"/>
    </source>
</evidence>
<dbReference type="SUPFAM" id="SSF50475">
    <property type="entry name" value="FMN-binding split barrel"/>
    <property type="match status" value="1"/>
</dbReference>
<sequence>MNEAIDLTREECERLLRSGVGGRVALCSPNGPYIVPVNHSVVDDAIIIRTSPYSVLGTYGRDTMLAFEVDQFDHERQRGWSVVARGRAEVVVKPAELDHIRETWEPRPWAAGARSLHLRVRWTELSGRKIGSGWDLAAALPVHRSM</sequence>